<dbReference type="Gene3D" id="1.25.10.10">
    <property type="entry name" value="Leucine-rich Repeat Variant"/>
    <property type="match status" value="1"/>
</dbReference>
<feature type="region of interest" description="Disordered" evidence="1">
    <location>
        <begin position="140"/>
        <end position="161"/>
    </location>
</feature>
<protein>
    <recommendedName>
        <fullName evidence="2">F-box domain-containing protein</fullName>
    </recommendedName>
</protein>
<dbReference type="PANTHER" id="PTHR31672">
    <property type="entry name" value="BNACNNG10540D PROTEIN"/>
    <property type="match status" value="1"/>
</dbReference>
<proteinExistence type="predicted"/>
<dbReference type="InterPro" id="IPR017451">
    <property type="entry name" value="F-box-assoc_interact_dom"/>
</dbReference>
<dbReference type="NCBIfam" id="TIGR01640">
    <property type="entry name" value="F_box_assoc_1"/>
    <property type="match status" value="1"/>
</dbReference>
<keyword evidence="4" id="KW-1185">Reference proteome</keyword>
<gene>
    <name evidence="3" type="ORF">FNV43_RR00902</name>
</gene>
<dbReference type="InterPro" id="IPR050796">
    <property type="entry name" value="SCF_F-box_component"/>
</dbReference>
<dbReference type="SUPFAM" id="SSF81383">
    <property type="entry name" value="F-box domain"/>
    <property type="match status" value="1"/>
</dbReference>
<feature type="domain" description="F-box" evidence="2">
    <location>
        <begin position="170"/>
        <end position="209"/>
    </location>
</feature>
<accession>A0A8K0HNV0</accession>
<comment type="caution">
    <text evidence="3">The sequence shown here is derived from an EMBL/GenBank/DDBJ whole genome shotgun (WGS) entry which is preliminary data.</text>
</comment>
<name>A0A8K0HNV0_9ROSA</name>
<dbReference type="InterPro" id="IPR011989">
    <property type="entry name" value="ARM-like"/>
</dbReference>
<dbReference type="Proteomes" id="UP000796880">
    <property type="component" value="Unassembled WGS sequence"/>
</dbReference>
<sequence length="668" mass="77082">MTTAFAIGFDDVRKFFASYPLKSPQNGWDKLMGVCFESRGLISLRLVSSVWKLLAFVDRISSIFNLQFLTDDASVSILIRRFASPENWMANERMENWIASCSGKREKISSERVQNWIATPRKRLKIERVQSWNATPRKRLEITSEGMEEDRKKGRREKKHTTTTSAVDVIVKDLMDHILRKLPLRNLVRFRCVCKAWNNSIRRISKSTHGPRKIIVTPHHSGPYKCVKIVDIDAAVAALSNTGTYPDSESEEIIQEINLHSPYKLVGSCNGLLFIMLEIKWGNCFLFWNPLIKVFKTLPSLNLPSMMLHFKSSMIGFGYDGCSDEYKVVRIFAYEDSSFEALVHSLKTGSRRYSKLEQPFSNNTIYKFLKYVPSMGNLVNGALYWAVSDFDYRDRSPNDDSDWFEDHFNHTDRSHRLRFRILRFDLADEKFSWMQAPLSVDPQFNLRLMVFEGNKLCGCQTDCVIKMWVLEGDKEIEKDELWAEFMRIPFYQGRIGPERNFAPLAFMRNGKVLSLAAGLWSDDRKIQLEATTQFRRRLLSKSPPPTNCINTMMLRSCPRTALAPLFEQLNEYVDHSMLRIASWTLVRPALSTLEHLLHLDDDELLSNTYWTLSYLTGRNEIQAVVGNIVIQTNDRVVAVIDADLIKPLVKVLQEAELEIKKGSSFGHF</sequence>
<dbReference type="Pfam" id="PF07734">
    <property type="entry name" value="FBA_1"/>
    <property type="match status" value="1"/>
</dbReference>
<evidence type="ECO:0000259" key="2">
    <source>
        <dbReference type="SMART" id="SM00256"/>
    </source>
</evidence>
<dbReference type="InterPro" id="IPR001810">
    <property type="entry name" value="F-box_dom"/>
</dbReference>
<dbReference type="InterPro" id="IPR016024">
    <property type="entry name" value="ARM-type_fold"/>
</dbReference>
<dbReference type="EMBL" id="VOIH02000001">
    <property type="protein sequence ID" value="KAF3456252.1"/>
    <property type="molecule type" value="Genomic_DNA"/>
</dbReference>
<evidence type="ECO:0000313" key="4">
    <source>
        <dbReference type="Proteomes" id="UP000796880"/>
    </source>
</evidence>
<dbReference type="InterPro" id="IPR036047">
    <property type="entry name" value="F-box-like_dom_sf"/>
</dbReference>
<evidence type="ECO:0000313" key="3">
    <source>
        <dbReference type="EMBL" id="KAF3456252.1"/>
    </source>
</evidence>
<dbReference type="SMART" id="SM00256">
    <property type="entry name" value="FBOX"/>
    <property type="match status" value="1"/>
</dbReference>
<dbReference type="Pfam" id="PF00646">
    <property type="entry name" value="F-box"/>
    <property type="match status" value="1"/>
</dbReference>
<dbReference type="SUPFAM" id="SSF48371">
    <property type="entry name" value="ARM repeat"/>
    <property type="match status" value="1"/>
</dbReference>
<evidence type="ECO:0000256" key="1">
    <source>
        <dbReference type="SAM" id="MobiDB-lite"/>
    </source>
</evidence>
<dbReference type="PANTHER" id="PTHR31672:SF10">
    <property type="entry name" value="F-BOX DOMAIN-CONTAINING PROTEIN"/>
    <property type="match status" value="1"/>
</dbReference>
<reference evidence="3" key="1">
    <citation type="submission" date="2020-03" db="EMBL/GenBank/DDBJ databases">
        <title>A high-quality chromosome-level genome assembly of a woody plant with both climbing and erect habits, Rhamnella rubrinervis.</title>
        <authorList>
            <person name="Lu Z."/>
            <person name="Yang Y."/>
            <person name="Zhu X."/>
            <person name="Sun Y."/>
        </authorList>
    </citation>
    <scope>NUCLEOTIDE SEQUENCE</scope>
    <source>
        <strain evidence="3">BYM</strain>
        <tissue evidence="3">Leaf</tissue>
    </source>
</reference>
<organism evidence="3 4">
    <name type="scientific">Rhamnella rubrinervis</name>
    <dbReference type="NCBI Taxonomy" id="2594499"/>
    <lineage>
        <taxon>Eukaryota</taxon>
        <taxon>Viridiplantae</taxon>
        <taxon>Streptophyta</taxon>
        <taxon>Embryophyta</taxon>
        <taxon>Tracheophyta</taxon>
        <taxon>Spermatophyta</taxon>
        <taxon>Magnoliopsida</taxon>
        <taxon>eudicotyledons</taxon>
        <taxon>Gunneridae</taxon>
        <taxon>Pentapetalae</taxon>
        <taxon>rosids</taxon>
        <taxon>fabids</taxon>
        <taxon>Rosales</taxon>
        <taxon>Rhamnaceae</taxon>
        <taxon>rhamnoid group</taxon>
        <taxon>Rhamneae</taxon>
        <taxon>Rhamnella</taxon>
    </lineage>
</organism>
<dbReference type="AlphaFoldDB" id="A0A8K0HNV0"/>
<dbReference type="InterPro" id="IPR006527">
    <property type="entry name" value="F-box-assoc_dom_typ1"/>
</dbReference>